<name>A0AAD7BTB1_9AGAR</name>
<accession>A0AAD7BTB1</accession>
<sequence>MAVRPRQTTLLGTMQLVRCTGRDGPGVVVPYGGSSSSLGSRRGAWGVEDNGNTAVSRTQDTSQSGLPLLRHSGRSAVRSVASAKRGEQSTSPLAARMRMVQLQRRYVKAERVAATTHQGPAIEKPLKHAPTTLFRQTVGKEVPPVRESG</sequence>
<comment type="caution">
    <text evidence="2">The sequence shown here is derived from an EMBL/GenBank/DDBJ whole genome shotgun (WGS) entry which is preliminary data.</text>
</comment>
<feature type="compositionally biased region" description="Polar residues" evidence="1">
    <location>
        <begin position="50"/>
        <end position="65"/>
    </location>
</feature>
<organism evidence="2 3">
    <name type="scientific">Roridomyces roridus</name>
    <dbReference type="NCBI Taxonomy" id="1738132"/>
    <lineage>
        <taxon>Eukaryota</taxon>
        <taxon>Fungi</taxon>
        <taxon>Dikarya</taxon>
        <taxon>Basidiomycota</taxon>
        <taxon>Agaricomycotina</taxon>
        <taxon>Agaricomycetes</taxon>
        <taxon>Agaricomycetidae</taxon>
        <taxon>Agaricales</taxon>
        <taxon>Marasmiineae</taxon>
        <taxon>Mycenaceae</taxon>
        <taxon>Roridomyces</taxon>
    </lineage>
</organism>
<dbReference type="AlphaFoldDB" id="A0AAD7BTB1"/>
<feature type="compositionally biased region" description="Low complexity" evidence="1">
    <location>
        <begin position="74"/>
        <end position="83"/>
    </location>
</feature>
<keyword evidence="3" id="KW-1185">Reference proteome</keyword>
<feature type="region of interest" description="Disordered" evidence="1">
    <location>
        <begin position="33"/>
        <end position="93"/>
    </location>
</feature>
<evidence type="ECO:0000313" key="3">
    <source>
        <dbReference type="Proteomes" id="UP001221142"/>
    </source>
</evidence>
<gene>
    <name evidence="2" type="ORF">FB45DRAFT_1003514</name>
</gene>
<reference evidence="2" key="1">
    <citation type="submission" date="2023-03" db="EMBL/GenBank/DDBJ databases">
        <title>Massive genome expansion in bonnet fungi (Mycena s.s.) driven by repeated elements and novel gene families across ecological guilds.</title>
        <authorList>
            <consortium name="Lawrence Berkeley National Laboratory"/>
            <person name="Harder C.B."/>
            <person name="Miyauchi S."/>
            <person name="Viragh M."/>
            <person name="Kuo A."/>
            <person name="Thoen E."/>
            <person name="Andreopoulos B."/>
            <person name="Lu D."/>
            <person name="Skrede I."/>
            <person name="Drula E."/>
            <person name="Henrissat B."/>
            <person name="Morin E."/>
            <person name="Kohler A."/>
            <person name="Barry K."/>
            <person name="LaButti K."/>
            <person name="Morin E."/>
            <person name="Salamov A."/>
            <person name="Lipzen A."/>
            <person name="Mereny Z."/>
            <person name="Hegedus B."/>
            <person name="Baldrian P."/>
            <person name="Stursova M."/>
            <person name="Weitz H."/>
            <person name="Taylor A."/>
            <person name="Grigoriev I.V."/>
            <person name="Nagy L.G."/>
            <person name="Martin F."/>
            <person name="Kauserud H."/>
        </authorList>
    </citation>
    <scope>NUCLEOTIDE SEQUENCE</scope>
    <source>
        <strain evidence="2">9284</strain>
    </source>
</reference>
<dbReference type="Proteomes" id="UP001221142">
    <property type="component" value="Unassembled WGS sequence"/>
</dbReference>
<dbReference type="EMBL" id="JARKIF010000009">
    <property type="protein sequence ID" value="KAJ7630383.1"/>
    <property type="molecule type" value="Genomic_DNA"/>
</dbReference>
<evidence type="ECO:0000256" key="1">
    <source>
        <dbReference type="SAM" id="MobiDB-lite"/>
    </source>
</evidence>
<protein>
    <submittedName>
        <fullName evidence="2">Uncharacterized protein</fullName>
    </submittedName>
</protein>
<evidence type="ECO:0000313" key="2">
    <source>
        <dbReference type="EMBL" id="KAJ7630383.1"/>
    </source>
</evidence>
<proteinExistence type="predicted"/>
<feature type="compositionally biased region" description="Low complexity" evidence="1">
    <location>
        <begin position="33"/>
        <end position="43"/>
    </location>
</feature>